<evidence type="ECO:0000256" key="2">
    <source>
        <dbReference type="ARBA" id="ARBA00004962"/>
    </source>
</evidence>
<feature type="domain" description="Tryptophan synthase beta chain-like PALP" evidence="6">
    <location>
        <begin position="32"/>
        <end position="320"/>
    </location>
</feature>
<evidence type="ECO:0000256" key="1">
    <source>
        <dbReference type="ARBA" id="ARBA00001933"/>
    </source>
</evidence>
<reference evidence="7 8" key="1">
    <citation type="submission" date="2021-01" db="EMBL/GenBank/DDBJ databases">
        <title>Complete genome sequence of Erwinia rhapontici MAFF 311153.</title>
        <authorList>
            <person name="Morohoshi T."/>
            <person name="Someya N."/>
        </authorList>
    </citation>
    <scope>NUCLEOTIDE SEQUENCE [LARGE SCALE GENOMIC DNA]</scope>
    <source>
        <strain evidence="7 8">MAFF 311153</strain>
    </source>
</reference>
<comment type="catalytic activity">
    <reaction evidence="5">
        <text>O-acetyl-L-serine + hydrogen sulfide = L-cysteine + acetate</text>
        <dbReference type="Rhea" id="RHEA:14829"/>
        <dbReference type="ChEBI" id="CHEBI:29919"/>
        <dbReference type="ChEBI" id="CHEBI:30089"/>
        <dbReference type="ChEBI" id="CHEBI:35235"/>
        <dbReference type="ChEBI" id="CHEBI:58340"/>
        <dbReference type="EC" id="2.5.1.47"/>
    </reaction>
</comment>
<keyword evidence="4" id="KW-0663">Pyridoxal phosphate</keyword>
<dbReference type="RefSeq" id="WP_133843159.1">
    <property type="nucleotide sequence ID" value="NZ_AP024329.1"/>
</dbReference>
<gene>
    <name evidence="7" type="primary">cysK1</name>
    <name evidence="7" type="ORF">ERHA53_18350</name>
</gene>
<dbReference type="InterPro" id="IPR001926">
    <property type="entry name" value="TrpB-like_PALP"/>
</dbReference>
<dbReference type="Gene3D" id="3.40.50.1100">
    <property type="match status" value="2"/>
</dbReference>
<evidence type="ECO:0000259" key="6">
    <source>
        <dbReference type="Pfam" id="PF00291"/>
    </source>
</evidence>
<dbReference type="InterPro" id="IPR050214">
    <property type="entry name" value="Cys_Synth/Cystath_Beta-Synth"/>
</dbReference>
<dbReference type="EC" id="2.5.1.47" evidence="3"/>
<sequence length="342" mass="36889">MNFELFNPQHAAPDTEKAFTLFPALKKFYASLGKTPLIPVPGPQGHATILAKYEFNNPFGSVKDRTAFGLFCDAINQHDFARGELKLLDSSGGNMAKALAKLGNMCGIAVQVVIPDSSPEQLVATLKGDNAQVTLVDRSQFLLGVIARSQQIARDDPSWTLLSQHLNLVNTAVHQHQTGAEILHQLNGTRADGWVSAVGTGGTLSGVYAALSRDNPQIIAWGSTPAELPYGTLNAPNGEAKFAGAGGLGFGFRQPFITQLMPKNLPFNEVTYREALTAMYEFWQLTGVKIGASSAANWKTAWKLAQTLDRGQQVVTLFADAGSDVEREKGEAWFKQSDIVVA</sequence>
<dbReference type="InterPro" id="IPR036052">
    <property type="entry name" value="TrpB-like_PALP_sf"/>
</dbReference>
<dbReference type="Pfam" id="PF00291">
    <property type="entry name" value="PALP"/>
    <property type="match status" value="1"/>
</dbReference>
<protein>
    <recommendedName>
        <fullName evidence="3">cysteine synthase</fullName>
        <ecNumber evidence="3">2.5.1.47</ecNumber>
    </recommendedName>
</protein>
<keyword evidence="8" id="KW-1185">Reference proteome</keyword>
<evidence type="ECO:0000256" key="3">
    <source>
        <dbReference type="ARBA" id="ARBA00012681"/>
    </source>
</evidence>
<dbReference type="Proteomes" id="UP000677515">
    <property type="component" value="Chromosome"/>
</dbReference>
<name>A0ABM7MZ87_ERWRD</name>
<evidence type="ECO:0000256" key="4">
    <source>
        <dbReference type="ARBA" id="ARBA00022898"/>
    </source>
</evidence>
<dbReference type="GeneID" id="99866154"/>
<dbReference type="EMBL" id="AP024329">
    <property type="protein sequence ID" value="BCQ34492.1"/>
    <property type="molecule type" value="Genomic_DNA"/>
</dbReference>
<comment type="pathway">
    <text evidence="2">Amino-acid biosynthesis; L-cysteine biosynthesis; L-cysteine from L-serine: step 2/2.</text>
</comment>
<proteinExistence type="predicted"/>
<evidence type="ECO:0000313" key="8">
    <source>
        <dbReference type="Proteomes" id="UP000677515"/>
    </source>
</evidence>
<evidence type="ECO:0000313" key="7">
    <source>
        <dbReference type="EMBL" id="BCQ34492.1"/>
    </source>
</evidence>
<dbReference type="SUPFAM" id="SSF53686">
    <property type="entry name" value="Tryptophan synthase beta subunit-like PLP-dependent enzymes"/>
    <property type="match status" value="1"/>
</dbReference>
<evidence type="ECO:0000256" key="5">
    <source>
        <dbReference type="ARBA" id="ARBA00047931"/>
    </source>
</evidence>
<organism evidence="7 8">
    <name type="scientific">Erwinia rhapontici</name>
    <name type="common">Pectobacterium rhapontici</name>
    <dbReference type="NCBI Taxonomy" id="55212"/>
    <lineage>
        <taxon>Bacteria</taxon>
        <taxon>Pseudomonadati</taxon>
        <taxon>Pseudomonadota</taxon>
        <taxon>Gammaproteobacteria</taxon>
        <taxon>Enterobacterales</taxon>
        <taxon>Erwiniaceae</taxon>
        <taxon>Erwinia</taxon>
    </lineage>
</organism>
<dbReference type="PANTHER" id="PTHR10314">
    <property type="entry name" value="CYSTATHIONINE BETA-SYNTHASE"/>
    <property type="match status" value="1"/>
</dbReference>
<accession>A0ABM7MZ87</accession>
<comment type="cofactor">
    <cofactor evidence="1">
        <name>pyridoxal 5'-phosphate</name>
        <dbReference type="ChEBI" id="CHEBI:597326"/>
    </cofactor>
</comment>